<dbReference type="Gene3D" id="3.50.50.60">
    <property type="entry name" value="FAD/NAD(P)-binding domain"/>
    <property type="match status" value="1"/>
</dbReference>
<gene>
    <name evidence="5" type="ORF">BT96DRAFT_70375</name>
</gene>
<dbReference type="AlphaFoldDB" id="A0A6A4HHT1"/>
<dbReference type="Proteomes" id="UP000799118">
    <property type="component" value="Unassembled WGS sequence"/>
</dbReference>
<evidence type="ECO:0000313" key="5">
    <source>
        <dbReference type="EMBL" id="KAE9397493.1"/>
    </source>
</evidence>
<evidence type="ECO:0000256" key="1">
    <source>
        <dbReference type="ARBA" id="ARBA00022630"/>
    </source>
</evidence>
<keyword evidence="6" id="KW-1185">Reference proteome</keyword>
<dbReference type="PANTHER" id="PTHR46720">
    <property type="entry name" value="HYDROXYLASE, PUTATIVE (AFU_ORTHOLOGUE AFUA_3G01460)-RELATED"/>
    <property type="match status" value="1"/>
</dbReference>
<dbReference type="SUPFAM" id="SSF54373">
    <property type="entry name" value="FAD-linked reductases, C-terminal domain"/>
    <property type="match status" value="1"/>
</dbReference>
<accession>A0A6A4HHT1</accession>
<reference evidence="5" key="1">
    <citation type="journal article" date="2019" name="Environ. Microbiol.">
        <title>Fungal ecological strategies reflected in gene transcription - a case study of two litter decomposers.</title>
        <authorList>
            <person name="Barbi F."/>
            <person name="Kohler A."/>
            <person name="Barry K."/>
            <person name="Baskaran P."/>
            <person name="Daum C."/>
            <person name="Fauchery L."/>
            <person name="Ihrmark K."/>
            <person name="Kuo A."/>
            <person name="LaButti K."/>
            <person name="Lipzen A."/>
            <person name="Morin E."/>
            <person name="Grigoriev I.V."/>
            <person name="Henrissat B."/>
            <person name="Lindahl B."/>
            <person name="Martin F."/>
        </authorList>
    </citation>
    <scope>NUCLEOTIDE SEQUENCE</scope>
    <source>
        <strain evidence="5">JB14</strain>
    </source>
</reference>
<keyword evidence="2" id="KW-0274">FAD</keyword>
<feature type="domain" description="FAD-binding" evidence="4">
    <location>
        <begin position="8"/>
        <end position="385"/>
    </location>
</feature>
<organism evidence="5 6">
    <name type="scientific">Gymnopus androsaceus JB14</name>
    <dbReference type="NCBI Taxonomy" id="1447944"/>
    <lineage>
        <taxon>Eukaryota</taxon>
        <taxon>Fungi</taxon>
        <taxon>Dikarya</taxon>
        <taxon>Basidiomycota</taxon>
        <taxon>Agaricomycotina</taxon>
        <taxon>Agaricomycetes</taxon>
        <taxon>Agaricomycetidae</taxon>
        <taxon>Agaricales</taxon>
        <taxon>Marasmiineae</taxon>
        <taxon>Omphalotaceae</taxon>
        <taxon>Gymnopus</taxon>
    </lineage>
</organism>
<dbReference type="SUPFAM" id="SSF51905">
    <property type="entry name" value="FAD/NAD(P)-binding domain"/>
    <property type="match status" value="1"/>
</dbReference>
<dbReference type="GO" id="GO:0071949">
    <property type="term" value="F:FAD binding"/>
    <property type="evidence" value="ECO:0007669"/>
    <property type="project" value="InterPro"/>
</dbReference>
<evidence type="ECO:0000313" key="6">
    <source>
        <dbReference type="Proteomes" id="UP000799118"/>
    </source>
</evidence>
<dbReference type="PANTHER" id="PTHR46720:SF3">
    <property type="entry name" value="FAD-BINDING DOMAIN-CONTAINING PROTEIN-RELATED"/>
    <property type="match status" value="1"/>
</dbReference>
<dbReference type="Pfam" id="PF01494">
    <property type="entry name" value="FAD_binding_3"/>
    <property type="match status" value="1"/>
</dbReference>
<keyword evidence="3" id="KW-0560">Oxidoreductase</keyword>
<dbReference type="OrthoDB" id="417877at2759"/>
<dbReference type="InterPro" id="IPR036188">
    <property type="entry name" value="FAD/NAD-bd_sf"/>
</dbReference>
<dbReference type="GO" id="GO:0044550">
    <property type="term" value="P:secondary metabolite biosynthetic process"/>
    <property type="evidence" value="ECO:0007669"/>
    <property type="project" value="TreeGrafter"/>
</dbReference>
<proteinExistence type="predicted"/>
<protein>
    <submittedName>
        <fullName evidence="5">FAD/NAD(P)-binding domain-containing protein</fullName>
    </submittedName>
</protein>
<evidence type="ECO:0000259" key="4">
    <source>
        <dbReference type="Pfam" id="PF01494"/>
    </source>
</evidence>
<sequence>MATSASRLRVAICGAGIGGLTFALALSRYPDIDIDIYEGAQALAEIGAGIGIFPRPWKILQMLGVEADLLKVTETKVTDGPVAAFRYRKSDQREGVEIFTLVTQGSLALFHRADYQQTLLNHLPKRCRIQCSKRLRSYVQRQSNPIELLFEDGTKTHCDILIGADGLKSAVRAGVLGEKAQLAQSEGRWKEASQILTHVNPVWSGTNAYRALIPVEKLMSLAPGHRVLTTPGVQYLGKHGYILAYRISGGTLVNFVAFVSRHHLENTVFNGPWMSMVEPSAFAPLFAHWEPEVQALIACIQEKVMQWAIHTIRPMRSFVSGRVALLGDAAHSMTPHQGSGAGQAIEDAYILATVLGYPGTNRNTVHRALRVYDTIRCPAAYKVMELSRINGRYFTFELDGIDLDTMPPKQQWDSLQHIRKTVVRNWEWAWTTSIDSSVQEAVHLLEGRT</sequence>
<dbReference type="GO" id="GO:0016491">
    <property type="term" value="F:oxidoreductase activity"/>
    <property type="evidence" value="ECO:0007669"/>
    <property type="project" value="UniProtKB-KW"/>
</dbReference>
<evidence type="ECO:0000256" key="3">
    <source>
        <dbReference type="ARBA" id="ARBA00023002"/>
    </source>
</evidence>
<dbReference type="InterPro" id="IPR002938">
    <property type="entry name" value="FAD-bd"/>
</dbReference>
<dbReference type="EMBL" id="ML769496">
    <property type="protein sequence ID" value="KAE9397493.1"/>
    <property type="molecule type" value="Genomic_DNA"/>
</dbReference>
<evidence type="ECO:0000256" key="2">
    <source>
        <dbReference type="ARBA" id="ARBA00022827"/>
    </source>
</evidence>
<name>A0A6A4HHT1_9AGAR</name>
<dbReference type="InterPro" id="IPR051104">
    <property type="entry name" value="FAD_monoxygenase"/>
</dbReference>
<dbReference type="PRINTS" id="PR00420">
    <property type="entry name" value="RNGMNOXGNASE"/>
</dbReference>
<keyword evidence="1" id="KW-0285">Flavoprotein</keyword>